<organism evidence="14 15">
    <name type="scientific">Flavisolibacter ginsenosidimutans</name>
    <dbReference type="NCBI Taxonomy" id="661481"/>
    <lineage>
        <taxon>Bacteria</taxon>
        <taxon>Pseudomonadati</taxon>
        <taxon>Bacteroidota</taxon>
        <taxon>Chitinophagia</taxon>
        <taxon>Chitinophagales</taxon>
        <taxon>Chitinophagaceae</taxon>
        <taxon>Flavisolibacter</taxon>
    </lineage>
</organism>
<evidence type="ECO:0000256" key="10">
    <source>
        <dbReference type="ARBA" id="ARBA00023136"/>
    </source>
</evidence>
<sequence length="223" mass="25988">MSHSPNNPFHSELKKEFQLERMILFSDAVFAIAITLLAIEIKVPEVAKQIVNDHVLLERLDELLPKFIGFLVSFFVIAVYWVAHHRMFGFVVNYNNRLLWLNLIFLLAVVLMPFSSGFYSEYIVRRLKLPMIVYVCNIVFLATMSLVIWEYIASPRRGLSEGITPLMKKYFRFRALVPCIAFLLLGTLYVFVDPAVAIWLPLLIPLIMRLLKRFYFKPQLTKA</sequence>
<evidence type="ECO:0000313" key="15">
    <source>
        <dbReference type="Proteomes" id="UP000321204"/>
    </source>
</evidence>
<dbReference type="KEGG" id="fgg:FSB75_16565"/>
<evidence type="ECO:0000256" key="4">
    <source>
        <dbReference type="ARBA" id="ARBA00022538"/>
    </source>
</evidence>
<dbReference type="EMBL" id="CP042433">
    <property type="protein sequence ID" value="QEC57446.1"/>
    <property type="molecule type" value="Genomic_DNA"/>
</dbReference>
<keyword evidence="3" id="KW-0813">Transport</keyword>
<keyword evidence="5 13" id="KW-0812">Transmembrane</keyword>
<reference evidence="14 15" key="1">
    <citation type="journal article" date="2015" name="Int. J. Syst. Evol. Microbiol.">
        <title>Flavisolibacter ginsenosidimutans sp. nov., with ginsenoside-converting activity isolated from soil used for cultivating ginseng.</title>
        <authorList>
            <person name="Zhao Y."/>
            <person name="Liu Q."/>
            <person name="Kang M.S."/>
            <person name="Jin F."/>
            <person name="Yu H."/>
            <person name="Im W.T."/>
        </authorList>
    </citation>
    <scope>NUCLEOTIDE SEQUENCE [LARGE SCALE GENOMIC DNA]</scope>
    <source>
        <strain evidence="14 15">Gsoil 636</strain>
    </source>
</reference>
<keyword evidence="4" id="KW-0633">Potassium transport</keyword>
<proteinExistence type="inferred from homology"/>
<evidence type="ECO:0000256" key="9">
    <source>
        <dbReference type="ARBA" id="ARBA00023065"/>
    </source>
</evidence>
<keyword evidence="6" id="KW-0631">Potassium channel</keyword>
<gene>
    <name evidence="14" type="ORF">FSB75_16565</name>
</gene>
<keyword evidence="15" id="KW-1185">Reference proteome</keyword>
<evidence type="ECO:0000256" key="3">
    <source>
        <dbReference type="ARBA" id="ARBA00022448"/>
    </source>
</evidence>
<dbReference type="PANTHER" id="PTHR31462:SF5">
    <property type="entry name" value="ENDOSOMAL_LYSOSOMAL PROTON CHANNEL TMEM175"/>
    <property type="match status" value="1"/>
</dbReference>
<dbReference type="GO" id="GO:0015252">
    <property type="term" value="F:proton channel activity"/>
    <property type="evidence" value="ECO:0007669"/>
    <property type="project" value="InterPro"/>
</dbReference>
<accession>A0A5B8ULW4</accession>
<dbReference type="Pfam" id="PF06736">
    <property type="entry name" value="TMEM175"/>
    <property type="match status" value="1"/>
</dbReference>
<evidence type="ECO:0000256" key="1">
    <source>
        <dbReference type="ARBA" id="ARBA00004141"/>
    </source>
</evidence>
<evidence type="ECO:0000256" key="8">
    <source>
        <dbReference type="ARBA" id="ARBA00022989"/>
    </source>
</evidence>
<keyword evidence="8 13" id="KW-1133">Transmembrane helix</keyword>
<keyword evidence="11" id="KW-0407">Ion channel</keyword>
<feature type="transmembrane region" description="Helical" evidence="13">
    <location>
        <begin position="131"/>
        <end position="152"/>
    </location>
</feature>
<evidence type="ECO:0000256" key="13">
    <source>
        <dbReference type="SAM" id="Phobius"/>
    </source>
</evidence>
<dbReference type="OrthoDB" id="7626281at2"/>
<feature type="transmembrane region" description="Helical" evidence="13">
    <location>
        <begin position="198"/>
        <end position="216"/>
    </location>
</feature>
<dbReference type="RefSeq" id="WP_146789765.1">
    <property type="nucleotide sequence ID" value="NZ_BAABIO010000003.1"/>
</dbReference>
<dbReference type="Proteomes" id="UP000321204">
    <property type="component" value="Chromosome"/>
</dbReference>
<comment type="catalytic activity">
    <reaction evidence="12">
        <text>K(+)(in) = K(+)(out)</text>
        <dbReference type="Rhea" id="RHEA:29463"/>
        <dbReference type="ChEBI" id="CHEBI:29103"/>
    </reaction>
</comment>
<evidence type="ECO:0000256" key="6">
    <source>
        <dbReference type="ARBA" id="ARBA00022826"/>
    </source>
</evidence>
<evidence type="ECO:0000256" key="12">
    <source>
        <dbReference type="ARBA" id="ARBA00034430"/>
    </source>
</evidence>
<evidence type="ECO:0000256" key="7">
    <source>
        <dbReference type="ARBA" id="ARBA00022958"/>
    </source>
</evidence>
<feature type="transmembrane region" description="Helical" evidence="13">
    <location>
        <begin position="173"/>
        <end position="192"/>
    </location>
</feature>
<dbReference type="PANTHER" id="PTHR31462">
    <property type="entry name" value="ENDOSOMAL/LYSOSOMAL POTASSIUM CHANNEL TMEM175"/>
    <property type="match status" value="1"/>
</dbReference>
<feature type="transmembrane region" description="Helical" evidence="13">
    <location>
        <begin position="21"/>
        <end position="43"/>
    </location>
</feature>
<dbReference type="GO" id="GO:0016020">
    <property type="term" value="C:membrane"/>
    <property type="evidence" value="ECO:0007669"/>
    <property type="project" value="UniProtKB-SubCell"/>
</dbReference>
<feature type="transmembrane region" description="Helical" evidence="13">
    <location>
        <begin position="63"/>
        <end position="83"/>
    </location>
</feature>
<dbReference type="AlphaFoldDB" id="A0A5B8ULW4"/>
<keyword evidence="7" id="KW-0630">Potassium</keyword>
<keyword evidence="10 13" id="KW-0472">Membrane</keyword>
<keyword evidence="9" id="KW-0406">Ion transport</keyword>
<protein>
    <submittedName>
        <fullName evidence="14">DUF1211 domain-containing protein</fullName>
    </submittedName>
</protein>
<evidence type="ECO:0000256" key="11">
    <source>
        <dbReference type="ARBA" id="ARBA00023303"/>
    </source>
</evidence>
<feature type="transmembrane region" description="Helical" evidence="13">
    <location>
        <begin position="99"/>
        <end position="119"/>
    </location>
</feature>
<evidence type="ECO:0000256" key="2">
    <source>
        <dbReference type="ARBA" id="ARBA00006920"/>
    </source>
</evidence>
<dbReference type="InterPro" id="IPR010617">
    <property type="entry name" value="TMEM175-like"/>
</dbReference>
<dbReference type="GO" id="GO:0005267">
    <property type="term" value="F:potassium channel activity"/>
    <property type="evidence" value="ECO:0007669"/>
    <property type="project" value="UniProtKB-KW"/>
</dbReference>
<evidence type="ECO:0000256" key="5">
    <source>
        <dbReference type="ARBA" id="ARBA00022692"/>
    </source>
</evidence>
<evidence type="ECO:0000313" key="14">
    <source>
        <dbReference type="EMBL" id="QEC57446.1"/>
    </source>
</evidence>
<comment type="subcellular location">
    <subcellularLocation>
        <location evidence="1">Membrane</location>
        <topology evidence="1">Multi-pass membrane protein</topology>
    </subcellularLocation>
</comment>
<comment type="similarity">
    <text evidence="2">Belongs to the TMEM175 family.</text>
</comment>
<name>A0A5B8ULW4_9BACT</name>